<proteinExistence type="inferred from homology"/>
<protein>
    <submittedName>
        <fullName evidence="3">NAD-dependent epimerase/dehydratase family protein</fullName>
    </submittedName>
</protein>
<comment type="caution">
    <text evidence="3">The sequence shown here is derived from an EMBL/GenBank/DDBJ whole genome shotgun (WGS) entry which is preliminary data.</text>
</comment>
<dbReference type="OrthoDB" id="4907at2157"/>
<evidence type="ECO:0000259" key="2">
    <source>
        <dbReference type="Pfam" id="PF01370"/>
    </source>
</evidence>
<dbReference type="InterPro" id="IPR001509">
    <property type="entry name" value="Epimerase_deHydtase"/>
</dbReference>
<sequence length="308" mass="33584">MSEGSILVTGGAGFIGSHLVSRLLEDHSEVIVLDDLSTGSAENVPADATLIKGSIADESVYDSLPSDVDIVFHLAAQSSGEASFDDPVGDFRSHMVGTFHLLQWCNNHSVDRFVYSSSMSVYGDTEYLPVNETHPTDPKTYYAAGKLAAEAYVSLFDNLGMNTTILRLFSVYGPGQNLNNMKQGMVSIYLTFLLEEDEILVKGSLDRFRDLVFIDDVVDALTAVVDETAAYGQVYNVATGNKTEVRELLDTMIECSEYDDFPIEVTTGTPGDQHGIFGDASKIQKDVGWSASTNLEDGLTEMIRAERN</sequence>
<evidence type="ECO:0000313" key="4">
    <source>
        <dbReference type="Proteomes" id="UP000471521"/>
    </source>
</evidence>
<dbReference type="SUPFAM" id="SSF51735">
    <property type="entry name" value="NAD(P)-binding Rossmann-fold domains"/>
    <property type="match status" value="1"/>
</dbReference>
<reference evidence="3 4" key="1">
    <citation type="submission" date="2019-12" db="EMBL/GenBank/DDBJ databases">
        <title>Isolation and characterization of three novel carbon monoxide-oxidizing members of Halobacteria from salione crusts and soils.</title>
        <authorList>
            <person name="Myers M.R."/>
            <person name="King G.M."/>
        </authorList>
    </citation>
    <scope>NUCLEOTIDE SEQUENCE [LARGE SCALE GENOMIC DNA]</scope>
    <source>
        <strain evidence="3 4">PCN9</strain>
    </source>
</reference>
<name>A0A6B0SL03_9EURY</name>
<dbReference type="Pfam" id="PF01370">
    <property type="entry name" value="Epimerase"/>
    <property type="match status" value="1"/>
</dbReference>
<evidence type="ECO:0000256" key="1">
    <source>
        <dbReference type="ARBA" id="ARBA00007637"/>
    </source>
</evidence>
<evidence type="ECO:0000313" key="3">
    <source>
        <dbReference type="EMBL" id="MXR20223.1"/>
    </source>
</evidence>
<organism evidence="3 4">
    <name type="scientific">Halobacterium bonnevillei</name>
    <dbReference type="NCBI Taxonomy" id="2692200"/>
    <lineage>
        <taxon>Archaea</taxon>
        <taxon>Methanobacteriati</taxon>
        <taxon>Methanobacteriota</taxon>
        <taxon>Stenosarchaea group</taxon>
        <taxon>Halobacteria</taxon>
        <taxon>Halobacteriales</taxon>
        <taxon>Halobacteriaceae</taxon>
        <taxon>Halobacterium</taxon>
    </lineage>
</organism>
<dbReference type="PANTHER" id="PTHR43000">
    <property type="entry name" value="DTDP-D-GLUCOSE 4,6-DEHYDRATASE-RELATED"/>
    <property type="match status" value="1"/>
</dbReference>
<dbReference type="InterPro" id="IPR036291">
    <property type="entry name" value="NAD(P)-bd_dom_sf"/>
</dbReference>
<comment type="similarity">
    <text evidence="1">Belongs to the NAD(P)-dependent epimerase/dehydratase family.</text>
</comment>
<accession>A0A6B0SL03</accession>
<dbReference type="RefSeq" id="WP_159525778.1">
    <property type="nucleotide sequence ID" value="NZ_WUUU01000033.1"/>
</dbReference>
<feature type="domain" description="NAD-dependent epimerase/dehydratase" evidence="2">
    <location>
        <begin position="6"/>
        <end position="238"/>
    </location>
</feature>
<dbReference type="Gene3D" id="3.40.50.720">
    <property type="entry name" value="NAD(P)-binding Rossmann-like Domain"/>
    <property type="match status" value="1"/>
</dbReference>
<gene>
    <name evidence="3" type="ORF">GRX66_06260</name>
</gene>
<keyword evidence="4" id="KW-1185">Reference proteome</keyword>
<dbReference type="AlphaFoldDB" id="A0A6B0SL03"/>
<dbReference type="Proteomes" id="UP000471521">
    <property type="component" value="Unassembled WGS sequence"/>
</dbReference>
<dbReference type="EMBL" id="WUUU01000033">
    <property type="protein sequence ID" value="MXR20223.1"/>
    <property type="molecule type" value="Genomic_DNA"/>
</dbReference>